<keyword evidence="2" id="KW-1185">Reference proteome</keyword>
<name>A0A6A1W6Y5_9ROSI</name>
<evidence type="ECO:0000313" key="1">
    <source>
        <dbReference type="EMBL" id="KAB1221039.1"/>
    </source>
</evidence>
<gene>
    <name evidence="1" type="ORF">CJ030_MR3G018976</name>
</gene>
<accession>A0A6A1W6Y5</accession>
<comment type="caution">
    <text evidence="1">The sequence shown here is derived from an EMBL/GenBank/DDBJ whole genome shotgun (WGS) entry which is preliminary data.</text>
</comment>
<dbReference type="Proteomes" id="UP000516437">
    <property type="component" value="Chromosome 3"/>
</dbReference>
<evidence type="ECO:0000313" key="2">
    <source>
        <dbReference type="Proteomes" id="UP000516437"/>
    </source>
</evidence>
<dbReference type="EMBL" id="RXIC02000021">
    <property type="protein sequence ID" value="KAB1221039.1"/>
    <property type="molecule type" value="Genomic_DNA"/>
</dbReference>
<organism evidence="1 2">
    <name type="scientific">Morella rubra</name>
    <name type="common">Chinese bayberry</name>
    <dbReference type="NCBI Taxonomy" id="262757"/>
    <lineage>
        <taxon>Eukaryota</taxon>
        <taxon>Viridiplantae</taxon>
        <taxon>Streptophyta</taxon>
        <taxon>Embryophyta</taxon>
        <taxon>Tracheophyta</taxon>
        <taxon>Spermatophyta</taxon>
        <taxon>Magnoliopsida</taxon>
        <taxon>eudicotyledons</taxon>
        <taxon>Gunneridae</taxon>
        <taxon>Pentapetalae</taxon>
        <taxon>rosids</taxon>
        <taxon>fabids</taxon>
        <taxon>Fagales</taxon>
        <taxon>Myricaceae</taxon>
        <taxon>Morella</taxon>
    </lineage>
</organism>
<reference evidence="1 2" key="1">
    <citation type="journal article" date="2019" name="Plant Biotechnol. J.">
        <title>The red bayberry genome and genetic basis of sex determination.</title>
        <authorList>
            <person name="Jia H.M."/>
            <person name="Jia H.J."/>
            <person name="Cai Q.L."/>
            <person name="Wang Y."/>
            <person name="Zhao H.B."/>
            <person name="Yang W.F."/>
            <person name="Wang G.Y."/>
            <person name="Li Y.H."/>
            <person name="Zhan D.L."/>
            <person name="Shen Y.T."/>
            <person name="Niu Q.F."/>
            <person name="Chang L."/>
            <person name="Qiu J."/>
            <person name="Zhao L."/>
            <person name="Xie H.B."/>
            <person name="Fu W.Y."/>
            <person name="Jin J."/>
            <person name="Li X.W."/>
            <person name="Jiao Y."/>
            <person name="Zhou C.C."/>
            <person name="Tu T."/>
            <person name="Chai C.Y."/>
            <person name="Gao J.L."/>
            <person name="Fan L.J."/>
            <person name="van de Weg E."/>
            <person name="Wang J.Y."/>
            <person name="Gao Z.S."/>
        </authorList>
    </citation>
    <scope>NUCLEOTIDE SEQUENCE [LARGE SCALE GENOMIC DNA]</scope>
    <source>
        <tissue evidence="1">Leaves</tissue>
    </source>
</reference>
<dbReference type="AlphaFoldDB" id="A0A6A1W6Y5"/>
<sequence length="55" mass="6226">MNFNASLGIIGFTTTSAFYKFKNPQEQNNNSYSSPSPTHTYRLQVYAFVGRERGS</sequence>
<proteinExistence type="predicted"/>
<protein>
    <submittedName>
        <fullName evidence="1">Uncharacterized protein</fullName>
    </submittedName>
</protein>